<dbReference type="PANTHER" id="PTHR48069">
    <property type="entry name" value="DIHYDROFOLATE REDUCTASE"/>
    <property type="match status" value="1"/>
</dbReference>
<sequence length="164" mass="18179">MIRSYVVAATRNRVIGKGNGMPWHLPSDLAFFKKITMGHPIVMGRKTHESIGKALPGRTNIVITRDPAFKAPGCVVVDSLEAAYRAAGDVDEVFVIGGAQIFEAGMPGVDRIYLTDIDAQIEGDTWFPPFDRSQWVETELARQGVDERHAFATRTVRLDRKRPA</sequence>
<keyword evidence="12" id="KW-1185">Reference proteome</keyword>
<dbReference type="GO" id="GO:0006730">
    <property type="term" value="P:one-carbon metabolic process"/>
    <property type="evidence" value="ECO:0007669"/>
    <property type="project" value="UniProtKB-KW"/>
</dbReference>
<evidence type="ECO:0000256" key="7">
    <source>
        <dbReference type="ARBA" id="ARBA00025067"/>
    </source>
</evidence>
<dbReference type="GO" id="GO:0046655">
    <property type="term" value="P:folic acid metabolic process"/>
    <property type="evidence" value="ECO:0007669"/>
    <property type="project" value="TreeGrafter"/>
</dbReference>
<dbReference type="PRINTS" id="PR00070">
    <property type="entry name" value="DHFR"/>
</dbReference>
<dbReference type="InterPro" id="IPR017925">
    <property type="entry name" value="DHFR_CS"/>
</dbReference>
<dbReference type="Pfam" id="PF00186">
    <property type="entry name" value="DHFR_1"/>
    <property type="match status" value="1"/>
</dbReference>
<keyword evidence="4 8" id="KW-0554">One-carbon metabolism</keyword>
<dbReference type="UniPathway" id="UPA00077">
    <property type="reaction ID" value="UER00158"/>
</dbReference>
<evidence type="ECO:0000256" key="1">
    <source>
        <dbReference type="ARBA" id="ARBA00004903"/>
    </source>
</evidence>
<evidence type="ECO:0000313" key="12">
    <source>
        <dbReference type="Proteomes" id="UP000501534"/>
    </source>
</evidence>
<evidence type="ECO:0000313" key="11">
    <source>
        <dbReference type="EMBL" id="QJR10311.1"/>
    </source>
</evidence>
<evidence type="ECO:0000256" key="5">
    <source>
        <dbReference type="ARBA" id="ARBA00022857"/>
    </source>
</evidence>
<keyword evidence="5 8" id="KW-0521">NADP</keyword>
<dbReference type="FunFam" id="3.40.430.10:FF:000001">
    <property type="entry name" value="Dihydrofolate reductase"/>
    <property type="match status" value="1"/>
</dbReference>
<feature type="domain" description="DHFR" evidence="10">
    <location>
        <begin position="2"/>
        <end position="160"/>
    </location>
</feature>
<dbReference type="KEGG" id="uru:DSM104443_01366"/>
<proteinExistence type="inferred from homology"/>
<comment type="catalytic activity">
    <reaction evidence="8">
        <text>(6S)-5,6,7,8-tetrahydrofolate + NADP(+) = 7,8-dihydrofolate + NADPH + H(+)</text>
        <dbReference type="Rhea" id="RHEA:15009"/>
        <dbReference type="ChEBI" id="CHEBI:15378"/>
        <dbReference type="ChEBI" id="CHEBI:57451"/>
        <dbReference type="ChEBI" id="CHEBI:57453"/>
        <dbReference type="ChEBI" id="CHEBI:57783"/>
        <dbReference type="ChEBI" id="CHEBI:58349"/>
        <dbReference type="EC" id="1.5.1.3"/>
    </reaction>
</comment>
<evidence type="ECO:0000256" key="9">
    <source>
        <dbReference type="RuleBase" id="RU004474"/>
    </source>
</evidence>
<dbReference type="InterPro" id="IPR001796">
    <property type="entry name" value="DHFR_dom"/>
</dbReference>
<dbReference type="GO" id="GO:0046654">
    <property type="term" value="P:tetrahydrofolate biosynthetic process"/>
    <property type="evidence" value="ECO:0007669"/>
    <property type="project" value="UniProtKB-UniPathway"/>
</dbReference>
<evidence type="ECO:0000256" key="3">
    <source>
        <dbReference type="ARBA" id="ARBA00012856"/>
    </source>
</evidence>
<dbReference type="PROSITE" id="PS51330">
    <property type="entry name" value="DHFR_2"/>
    <property type="match status" value="1"/>
</dbReference>
<dbReference type="PIRSF" id="PIRSF000194">
    <property type="entry name" value="DHFR"/>
    <property type="match status" value="1"/>
</dbReference>
<comment type="function">
    <text evidence="7 8">Key enzyme in folate metabolism. Catalyzes an essential reaction for de novo glycine and purine synthesis, and for DNA precursor synthesis.</text>
</comment>
<dbReference type="InterPro" id="IPR024072">
    <property type="entry name" value="DHFR-like_dom_sf"/>
</dbReference>
<dbReference type="SUPFAM" id="SSF53597">
    <property type="entry name" value="Dihydrofolate reductase-like"/>
    <property type="match status" value="1"/>
</dbReference>
<evidence type="ECO:0000259" key="10">
    <source>
        <dbReference type="PROSITE" id="PS51330"/>
    </source>
</evidence>
<gene>
    <name evidence="11" type="primary">dhfrIII</name>
    <name evidence="11" type="ORF">DSM104443_01366</name>
</gene>
<dbReference type="GO" id="GO:0070401">
    <property type="term" value="F:NADP+ binding"/>
    <property type="evidence" value="ECO:0007669"/>
    <property type="project" value="UniProtKB-ARBA"/>
</dbReference>
<name>A0A6M4GST5_9PROT</name>
<dbReference type="RefSeq" id="WP_171090723.1">
    <property type="nucleotide sequence ID" value="NZ_CP053069.1"/>
</dbReference>
<dbReference type="GO" id="GO:0004146">
    <property type="term" value="F:dihydrofolate reductase activity"/>
    <property type="evidence" value="ECO:0007669"/>
    <property type="project" value="UniProtKB-EC"/>
</dbReference>
<organism evidence="11 12">
    <name type="scientific">Usitatibacter rugosus</name>
    <dbReference type="NCBI Taxonomy" id="2732067"/>
    <lineage>
        <taxon>Bacteria</taxon>
        <taxon>Pseudomonadati</taxon>
        <taxon>Pseudomonadota</taxon>
        <taxon>Betaproteobacteria</taxon>
        <taxon>Nitrosomonadales</taxon>
        <taxon>Usitatibacteraceae</taxon>
        <taxon>Usitatibacter</taxon>
    </lineage>
</organism>
<dbReference type="GO" id="GO:0005829">
    <property type="term" value="C:cytosol"/>
    <property type="evidence" value="ECO:0007669"/>
    <property type="project" value="TreeGrafter"/>
</dbReference>
<protein>
    <recommendedName>
        <fullName evidence="3 8">Dihydrofolate reductase</fullName>
        <ecNumber evidence="3 8">1.5.1.3</ecNumber>
    </recommendedName>
</protein>
<evidence type="ECO:0000256" key="2">
    <source>
        <dbReference type="ARBA" id="ARBA00009539"/>
    </source>
</evidence>
<evidence type="ECO:0000256" key="4">
    <source>
        <dbReference type="ARBA" id="ARBA00022563"/>
    </source>
</evidence>
<dbReference type="EC" id="1.5.1.3" evidence="3 8"/>
<dbReference type="CDD" id="cd00209">
    <property type="entry name" value="DHFR"/>
    <property type="match status" value="1"/>
</dbReference>
<comment type="similarity">
    <text evidence="2 8 9">Belongs to the dihydrofolate reductase family.</text>
</comment>
<dbReference type="Gene3D" id="3.40.430.10">
    <property type="entry name" value="Dihydrofolate Reductase, subunit A"/>
    <property type="match status" value="1"/>
</dbReference>
<dbReference type="AlphaFoldDB" id="A0A6M4GST5"/>
<evidence type="ECO:0000256" key="8">
    <source>
        <dbReference type="PIRNR" id="PIRNR000194"/>
    </source>
</evidence>
<dbReference type="InterPro" id="IPR012259">
    <property type="entry name" value="DHFR"/>
</dbReference>
<reference evidence="11 12" key="1">
    <citation type="submission" date="2020-04" db="EMBL/GenBank/DDBJ databases">
        <title>Usitatibacter rugosus gen. nov., sp. nov. and Usitatibacter palustris sp. nov., novel members of Usitatibacteraceae fam. nov. within the order Nitrosomonadales isolated from soil.</title>
        <authorList>
            <person name="Huber K.J."/>
            <person name="Neumann-Schaal M."/>
            <person name="Geppert A."/>
            <person name="Luckner M."/>
            <person name="Wanner G."/>
            <person name="Overmann J."/>
        </authorList>
    </citation>
    <scope>NUCLEOTIDE SEQUENCE [LARGE SCALE GENOMIC DNA]</scope>
    <source>
        <strain evidence="11 12">0125_3</strain>
    </source>
</reference>
<keyword evidence="6 8" id="KW-0560">Oxidoreductase</keyword>
<evidence type="ECO:0000256" key="6">
    <source>
        <dbReference type="ARBA" id="ARBA00023002"/>
    </source>
</evidence>
<accession>A0A6M4GST5</accession>
<comment type="pathway">
    <text evidence="1 8">Cofactor biosynthesis; tetrahydrofolate biosynthesis; 5,6,7,8-tetrahydrofolate from 7,8-dihydrofolate: step 1/1.</text>
</comment>
<dbReference type="PROSITE" id="PS00075">
    <property type="entry name" value="DHFR_1"/>
    <property type="match status" value="1"/>
</dbReference>
<dbReference type="EMBL" id="CP053069">
    <property type="protein sequence ID" value="QJR10311.1"/>
    <property type="molecule type" value="Genomic_DNA"/>
</dbReference>
<dbReference type="GO" id="GO:0046452">
    <property type="term" value="P:dihydrofolate metabolic process"/>
    <property type="evidence" value="ECO:0007669"/>
    <property type="project" value="TreeGrafter"/>
</dbReference>
<dbReference type="Proteomes" id="UP000501534">
    <property type="component" value="Chromosome"/>
</dbReference>
<dbReference type="PANTHER" id="PTHR48069:SF3">
    <property type="entry name" value="DIHYDROFOLATE REDUCTASE"/>
    <property type="match status" value="1"/>
</dbReference>